<protein>
    <submittedName>
        <fullName evidence="1">Uncharacterized protein</fullName>
    </submittedName>
</protein>
<evidence type="ECO:0000313" key="1">
    <source>
        <dbReference type="EMBL" id="CAL8115596.1"/>
    </source>
</evidence>
<accession>A0ABP1QYZ4</accession>
<evidence type="ECO:0000313" key="2">
    <source>
        <dbReference type="Proteomes" id="UP001642540"/>
    </source>
</evidence>
<dbReference type="Proteomes" id="UP001642540">
    <property type="component" value="Unassembled WGS sequence"/>
</dbReference>
<dbReference type="EMBL" id="CAXLJM020000051">
    <property type="protein sequence ID" value="CAL8115596.1"/>
    <property type="molecule type" value="Genomic_DNA"/>
</dbReference>
<comment type="caution">
    <text evidence="1">The sequence shown here is derived from an EMBL/GenBank/DDBJ whole genome shotgun (WGS) entry which is preliminary data.</text>
</comment>
<reference evidence="1 2" key="1">
    <citation type="submission" date="2024-08" db="EMBL/GenBank/DDBJ databases">
        <authorList>
            <person name="Cucini C."/>
            <person name="Frati F."/>
        </authorList>
    </citation>
    <scope>NUCLEOTIDE SEQUENCE [LARGE SCALE GENOMIC DNA]</scope>
</reference>
<gene>
    <name evidence="1" type="ORF">ODALV1_LOCUS16926</name>
</gene>
<proteinExistence type="predicted"/>
<organism evidence="1 2">
    <name type="scientific">Orchesella dallaii</name>
    <dbReference type="NCBI Taxonomy" id="48710"/>
    <lineage>
        <taxon>Eukaryota</taxon>
        <taxon>Metazoa</taxon>
        <taxon>Ecdysozoa</taxon>
        <taxon>Arthropoda</taxon>
        <taxon>Hexapoda</taxon>
        <taxon>Collembola</taxon>
        <taxon>Entomobryomorpha</taxon>
        <taxon>Entomobryoidea</taxon>
        <taxon>Orchesellidae</taxon>
        <taxon>Orchesellinae</taxon>
        <taxon>Orchesella</taxon>
    </lineage>
</organism>
<keyword evidence="2" id="KW-1185">Reference proteome</keyword>
<sequence>MERDLIQRIRVTPKDKLNRYKRNAAMRLQANLLRSFQALSTNQKGVPAKVRTMAKSAVAACQAGHMTAAIVNNLPTILQQCSPQQGHPAEQLQGVLTTLIPNLPSGVKGPLQGLNNFVSTNLNGVNTLLAGTLAGPPDLLAGVIKSLTNNLGAVTETLNGSLGSVGVLLGGALG</sequence>
<name>A0ABP1QYZ4_9HEXA</name>